<evidence type="ECO:0000313" key="18">
    <source>
        <dbReference type="EMBL" id="KGC06699.1"/>
    </source>
</evidence>
<keyword evidence="8 18" id="KW-0436">Ligase</keyword>
<dbReference type="Gene3D" id="3.30.1490.20">
    <property type="entry name" value="ATP-grasp fold, A domain"/>
    <property type="match status" value="1"/>
</dbReference>
<evidence type="ECO:0000313" key="19">
    <source>
        <dbReference type="Proteomes" id="UP000029575"/>
    </source>
</evidence>
<dbReference type="GO" id="GO:0005737">
    <property type="term" value="C:cytoplasm"/>
    <property type="evidence" value="ECO:0007669"/>
    <property type="project" value="UniProtKB-SubCell"/>
</dbReference>
<dbReference type="GO" id="GO:0046872">
    <property type="term" value="F:metal ion binding"/>
    <property type="evidence" value="ECO:0007669"/>
    <property type="project" value="InterPro"/>
</dbReference>
<dbReference type="PROSITE" id="PS50975">
    <property type="entry name" value="ATP_GRASP"/>
    <property type="match status" value="1"/>
</dbReference>
<dbReference type="Proteomes" id="UP000029575">
    <property type="component" value="Unassembled WGS sequence"/>
</dbReference>
<dbReference type="RefSeq" id="WP_034209214.1">
    <property type="nucleotide sequence ID" value="NZ_KN150856.1"/>
</dbReference>
<comment type="catalytic activity">
    <reaction evidence="15">
        <text>2 D-alanine + ATP = D-alanyl-D-alanine + ADP + phosphate + H(+)</text>
        <dbReference type="Rhea" id="RHEA:11224"/>
        <dbReference type="ChEBI" id="CHEBI:15378"/>
        <dbReference type="ChEBI" id="CHEBI:30616"/>
        <dbReference type="ChEBI" id="CHEBI:43474"/>
        <dbReference type="ChEBI" id="CHEBI:57416"/>
        <dbReference type="ChEBI" id="CHEBI:57822"/>
        <dbReference type="ChEBI" id="CHEBI:456216"/>
        <dbReference type="EC" id="6.3.2.4"/>
    </reaction>
</comment>
<dbReference type="GO" id="GO:0008360">
    <property type="term" value="P:regulation of cell shape"/>
    <property type="evidence" value="ECO:0007669"/>
    <property type="project" value="UniProtKB-KW"/>
</dbReference>
<keyword evidence="11" id="KW-0133">Cell shape</keyword>
<comment type="similarity">
    <text evidence="5">Belongs to the D-alanine--D-alanine ligase family.</text>
</comment>
<evidence type="ECO:0000256" key="3">
    <source>
        <dbReference type="ARBA" id="ARBA00003921"/>
    </source>
</evidence>
<dbReference type="GO" id="GO:0071555">
    <property type="term" value="P:cell wall organization"/>
    <property type="evidence" value="ECO:0007669"/>
    <property type="project" value="UniProtKB-KW"/>
</dbReference>
<evidence type="ECO:0000256" key="15">
    <source>
        <dbReference type="ARBA" id="ARBA00047614"/>
    </source>
</evidence>
<keyword evidence="14" id="KW-0961">Cell wall biogenesis/degradation</keyword>
<dbReference type="InterPro" id="IPR011761">
    <property type="entry name" value="ATP-grasp"/>
</dbReference>
<evidence type="ECO:0000256" key="14">
    <source>
        <dbReference type="ARBA" id="ARBA00023316"/>
    </source>
</evidence>
<evidence type="ECO:0000256" key="11">
    <source>
        <dbReference type="ARBA" id="ARBA00022960"/>
    </source>
</evidence>
<dbReference type="InterPro" id="IPR000291">
    <property type="entry name" value="D-Ala_lig_Van_CS"/>
</dbReference>
<evidence type="ECO:0000256" key="2">
    <source>
        <dbReference type="ARBA" id="ARBA00001946"/>
    </source>
</evidence>
<dbReference type="EC" id="6.3.2.4" evidence="6"/>
<evidence type="ECO:0000256" key="16">
    <source>
        <dbReference type="PROSITE-ProRule" id="PRU00409"/>
    </source>
</evidence>
<dbReference type="InterPro" id="IPR013815">
    <property type="entry name" value="ATP_grasp_subdomain_1"/>
</dbReference>
<evidence type="ECO:0000259" key="17">
    <source>
        <dbReference type="PROSITE" id="PS50975"/>
    </source>
</evidence>
<dbReference type="PANTHER" id="PTHR23132">
    <property type="entry name" value="D-ALANINE--D-ALANINE LIGASE"/>
    <property type="match status" value="1"/>
</dbReference>
<keyword evidence="10 16" id="KW-0067">ATP-binding</keyword>
<evidence type="ECO:0000256" key="7">
    <source>
        <dbReference type="ARBA" id="ARBA00022490"/>
    </source>
</evidence>
<dbReference type="SUPFAM" id="SSF52440">
    <property type="entry name" value="PreATP-grasp domain"/>
    <property type="match status" value="1"/>
</dbReference>
<evidence type="ECO:0000256" key="4">
    <source>
        <dbReference type="ARBA" id="ARBA00004496"/>
    </source>
</evidence>
<evidence type="ECO:0000256" key="1">
    <source>
        <dbReference type="ARBA" id="ARBA00001936"/>
    </source>
</evidence>
<evidence type="ECO:0000256" key="6">
    <source>
        <dbReference type="ARBA" id="ARBA00012216"/>
    </source>
</evidence>
<protein>
    <recommendedName>
        <fullName evidence="6">D-alanine--D-alanine ligase</fullName>
        <ecNumber evidence="6">6.3.2.4</ecNumber>
    </recommendedName>
</protein>
<evidence type="ECO:0000256" key="5">
    <source>
        <dbReference type="ARBA" id="ARBA00010871"/>
    </source>
</evidence>
<sequence>MSSRVRISIVFGGKSSEHRASVESFRHVAREIHQGDLIEIEDIYYVDVEGRVTITPFQPDLSLDDYMGSCKPMPYWAALGRMANAGTFVLNLLHGNFGEDGHVQGAAAITSVPGSFGPVLAASLAMSKYHMNQFVASTHPEVQIPDTLLLQDHDLLEAGTRIMDRFSGMAVVVKPNSLGASLFTHRYIVDFDNITSINENLEQIFQHDTHALVQKYISGTEYSIGCIQKNDSIIALPAVRIETDGAFFGHEQKHRTGKANEIVVTNESTVIRAMKKISVDIFRSVGFRNMCRFDFIASSDDSVFFLEANPIPGLMRNSLFPKMLGASNITLAEAILQFRSNLLSEKPRKSFVDYQID</sequence>
<comment type="cofactor">
    <cofactor evidence="2">
        <name>Mg(2+)</name>
        <dbReference type="ChEBI" id="CHEBI:18420"/>
    </cofactor>
</comment>
<keyword evidence="9 16" id="KW-0547">Nucleotide-binding</keyword>
<evidence type="ECO:0000256" key="9">
    <source>
        <dbReference type="ARBA" id="ARBA00022741"/>
    </source>
</evidence>
<dbReference type="GO" id="GO:0009252">
    <property type="term" value="P:peptidoglycan biosynthetic process"/>
    <property type="evidence" value="ECO:0007669"/>
    <property type="project" value="UniProtKB-KW"/>
</dbReference>
<feature type="domain" description="ATP-grasp" evidence="17">
    <location>
        <begin position="134"/>
        <end position="340"/>
    </location>
</feature>
<name>A0AA88Z6R3_BURCE</name>
<comment type="cofactor">
    <cofactor evidence="1">
        <name>Mn(2+)</name>
        <dbReference type="ChEBI" id="CHEBI:29035"/>
    </cofactor>
</comment>
<dbReference type="EMBL" id="JPGD01000003">
    <property type="protein sequence ID" value="KGC06699.1"/>
    <property type="molecule type" value="Genomic_DNA"/>
</dbReference>
<keyword evidence="12" id="KW-0573">Peptidoglycan synthesis</keyword>
<keyword evidence="7" id="KW-0963">Cytoplasm</keyword>
<comment type="caution">
    <text evidence="18">The sequence shown here is derived from an EMBL/GenBank/DDBJ whole genome shotgun (WGS) entry which is preliminary data.</text>
</comment>
<dbReference type="GO" id="GO:0008716">
    <property type="term" value="F:D-alanine-D-alanine ligase activity"/>
    <property type="evidence" value="ECO:0007669"/>
    <property type="project" value="UniProtKB-EC"/>
</dbReference>
<dbReference type="GO" id="GO:0005524">
    <property type="term" value="F:ATP binding"/>
    <property type="evidence" value="ECO:0007669"/>
    <property type="project" value="UniProtKB-UniRule"/>
</dbReference>
<dbReference type="Pfam" id="PF01820">
    <property type="entry name" value="Dala_Dala_lig_N"/>
    <property type="match status" value="1"/>
</dbReference>
<organism evidence="18 19">
    <name type="scientific">Burkholderia cepacia</name>
    <name type="common">Pseudomonas cepacia</name>
    <dbReference type="NCBI Taxonomy" id="292"/>
    <lineage>
        <taxon>Bacteria</taxon>
        <taxon>Pseudomonadati</taxon>
        <taxon>Pseudomonadota</taxon>
        <taxon>Betaproteobacteria</taxon>
        <taxon>Burkholderiales</taxon>
        <taxon>Burkholderiaceae</taxon>
        <taxon>Burkholderia</taxon>
        <taxon>Burkholderia cepacia complex</taxon>
    </lineage>
</organism>
<evidence type="ECO:0000256" key="10">
    <source>
        <dbReference type="ARBA" id="ARBA00022840"/>
    </source>
</evidence>
<dbReference type="Gene3D" id="3.40.50.20">
    <property type="match status" value="1"/>
</dbReference>
<evidence type="ECO:0000256" key="13">
    <source>
        <dbReference type="ARBA" id="ARBA00023211"/>
    </source>
</evidence>
<reference evidence="18 19" key="1">
    <citation type="submission" date="2014-06" db="EMBL/GenBank/DDBJ databases">
        <authorList>
            <person name="Bishop-Lilly K.A."/>
            <person name="Broomall S.M."/>
            <person name="Chain P.S."/>
            <person name="Chertkov O."/>
            <person name="Coyne S.R."/>
            <person name="Daligault H.E."/>
            <person name="Davenport K.W."/>
            <person name="Erkkila T."/>
            <person name="Frey K.G."/>
            <person name="Gibbons H.S."/>
            <person name="Gu W."/>
            <person name="Jaissle J."/>
            <person name="Johnson S.L."/>
            <person name="Koroleva G.I."/>
            <person name="Ladner J.T."/>
            <person name="Lo C.-C."/>
            <person name="Minogue T.D."/>
            <person name="Munk C."/>
            <person name="Palacios G.F."/>
            <person name="Redden C.L."/>
            <person name="Rosenzweig C.N."/>
            <person name="Scholz M.B."/>
            <person name="Teshima H."/>
            <person name="Xu Y."/>
        </authorList>
    </citation>
    <scope>NUCLEOTIDE SEQUENCE [LARGE SCALE GENOMIC DNA]</scope>
    <source>
        <strain evidence="18 19">DWS 37UF10B-2</strain>
    </source>
</reference>
<accession>A0AA88Z6R3</accession>
<dbReference type="PROSITE" id="PS00843">
    <property type="entry name" value="DALA_DALA_LIGASE_1"/>
    <property type="match status" value="1"/>
</dbReference>
<comment type="function">
    <text evidence="3">Cell wall formation.</text>
</comment>
<dbReference type="InterPro" id="IPR011095">
    <property type="entry name" value="Dala_Dala_lig_C"/>
</dbReference>
<gene>
    <name evidence="18" type="ORF">DM43_4770</name>
</gene>
<dbReference type="PANTHER" id="PTHR23132:SF23">
    <property type="entry name" value="D-ALANINE--D-ALANINE LIGASE B"/>
    <property type="match status" value="1"/>
</dbReference>
<dbReference type="AlphaFoldDB" id="A0AA88Z6R3"/>
<comment type="subcellular location">
    <subcellularLocation>
        <location evidence="4">Cytoplasm</location>
    </subcellularLocation>
</comment>
<dbReference type="SUPFAM" id="SSF56059">
    <property type="entry name" value="Glutathione synthetase ATP-binding domain-like"/>
    <property type="match status" value="1"/>
</dbReference>
<dbReference type="InterPro" id="IPR016185">
    <property type="entry name" value="PreATP-grasp_dom_sf"/>
</dbReference>
<evidence type="ECO:0000256" key="12">
    <source>
        <dbReference type="ARBA" id="ARBA00022984"/>
    </source>
</evidence>
<evidence type="ECO:0000256" key="8">
    <source>
        <dbReference type="ARBA" id="ARBA00022598"/>
    </source>
</evidence>
<dbReference type="Pfam" id="PF07478">
    <property type="entry name" value="Dala_Dala_lig_C"/>
    <property type="match status" value="1"/>
</dbReference>
<dbReference type="Gene3D" id="3.30.470.20">
    <property type="entry name" value="ATP-grasp fold, B domain"/>
    <property type="match status" value="1"/>
</dbReference>
<dbReference type="InterPro" id="IPR011127">
    <property type="entry name" value="Dala_Dala_lig_N"/>
</dbReference>
<proteinExistence type="inferred from homology"/>
<keyword evidence="13" id="KW-0464">Manganese</keyword>